<protein>
    <submittedName>
        <fullName evidence="8">Polyprenyl synthetase family protein</fullName>
    </submittedName>
</protein>
<dbReference type="PROSITE" id="PS00723">
    <property type="entry name" value="POLYPRENYL_SYNTHASE_1"/>
    <property type="match status" value="1"/>
</dbReference>
<dbReference type="CDD" id="cd00685">
    <property type="entry name" value="Trans_IPPS_HT"/>
    <property type="match status" value="1"/>
</dbReference>
<dbReference type="EMBL" id="JAERRK010000023">
    <property type="protein sequence ID" value="MBL1086567.1"/>
    <property type="molecule type" value="Genomic_DNA"/>
</dbReference>
<reference evidence="8" key="1">
    <citation type="submission" date="2021-01" db="EMBL/GenBank/DDBJ databases">
        <title>WGS of actinomycetes isolated from Thailand.</title>
        <authorList>
            <person name="Thawai C."/>
        </authorList>
    </citation>
    <scope>NUCLEOTIDE SEQUENCE</scope>
    <source>
        <strain evidence="8">RCU-197</strain>
    </source>
</reference>
<keyword evidence="3 6" id="KW-0808">Transferase</keyword>
<evidence type="ECO:0000256" key="3">
    <source>
        <dbReference type="ARBA" id="ARBA00022679"/>
    </source>
</evidence>
<evidence type="ECO:0000256" key="2">
    <source>
        <dbReference type="ARBA" id="ARBA00006706"/>
    </source>
</evidence>
<organism evidence="8 9">
    <name type="scientific">Streptomyces actinomycinicus</name>
    <dbReference type="NCBI Taxonomy" id="1695166"/>
    <lineage>
        <taxon>Bacteria</taxon>
        <taxon>Bacillati</taxon>
        <taxon>Actinomycetota</taxon>
        <taxon>Actinomycetes</taxon>
        <taxon>Kitasatosporales</taxon>
        <taxon>Streptomycetaceae</taxon>
        <taxon>Streptomyces</taxon>
    </lineage>
</organism>
<evidence type="ECO:0000313" key="8">
    <source>
        <dbReference type="EMBL" id="MBL1086567.1"/>
    </source>
</evidence>
<keyword evidence="5" id="KW-0460">Magnesium</keyword>
<dbReference type="SFLD" id="SFLDS00005">
    <property type="entry name" value="Isoprenoid_Synthase_Type_I"/>
    <property type="match status" value="1"/>
</dbReference>
<evidence type="ECO:0000313" key="9">
    <source>
        <dbReference type="Proteomes" id="UP000661858"/>
    </source>
</evidence>
<dbReference type="Proteomes" id="UP000661858">
    <property type="component" value="Unassembled WGS sequence"/>
</dbReference>
<proteinExistence type="inferred from homology"/>
<gene>
    <name evidence="8" type="ORF">JK359_32195</name>
</gene>
<evidence type="ECO:0000256" key="1">
    <source>
        <dbReference type="ARBA" id="ARBA00001946"/>
    </source>
</evidence>
<dbReference type="SUPFAM" id="SSF48576">
    <property type="entry name" value="Terpenoid synthases"/>
    <property type="match status" value="1"/>
</dbReference>
<evidence type="ECO:0000256" key="5">
    <source>
        <dbReference type="ARBA" id="ARBA00022842"/>
    </source>
</evidence>
<dbReference type="PANTHER" id="PTHR12001:SF85">
    <property type="entry name" value="SHORT CHAIN ISOPRENYL DIPHOSPHATE SYNTHASE"/>
    <property type="match status" value="1"/>
</dbReference>
<comment type="cofactor">
    <cofactor evidence="1">
        <name>Mg(2+)</name>
        <dbReference type="ChEBI" id="CHEBI:18420"/>
    </cofactor>
</comment>
<name>A0A937EQ99_9ACTN</name>
<feature type="region of interest" description="Disordered" evidence="7">
    <location>
        <begin position="398"/>
        <end position="422"/>
    </location>
</feature>
<evidence type="ECO:0000256" key="7">
    <source>
        <dbReference type="SAM" id="MobiDB-lite"/>
    </source>
</evidence>
<dbReference type="GO" id="GO:0046872">
    <property type="term" value="F:metal ion binding"/>
    <property type="evidence" value="ECO:0007669"/>
    <property type="project" value="UniProtKB-KW"/>
</dbReference>
<accession>A0A937EQ99</accession>
<comment type="similarity">
    <text evidence="2 6">Belongs to the FPP/GGPP synthase family.</text>
</comment>
<dbReference type="Pfam" id="PF00348">
    <property type="entry name" value="polyprenyl_synt"/>
    <property type="match status" value="1"/>
</dbReference>
<dbReference type="PANTHER" id="PTHR12001">
    <property type="entry name" value="GERANYLGERANYL PYROPHOSPHATE SYNTHASE"/>
    <property type="match status" value="1"/>
</dbReference>
<dbReference type="InterPro" id="IPR033749">
    <property type="entry name" value="Polyprenyl_synt_CS"/>
</dbReference>
<feature type="region of interest" description="Disordered" evidence="7">
    <location>
        <begin position="1"/>
        <end position="35"/>
    </location>
</feature>
<dbReference type="InterPro" id="IPR008949">
    <property type="entry name" value="Isoprenoid_synthase_dom_sf"/>
</dbReference>
<evidence type="ECO:0000256" key="4">
    <source>
        <dbReference type="ARBA" id="ARBA00022723"/>
    </source>
</evidence>
<dbReference type="AlphaFoldDB" id="A0A937EQ99"/>
<keyword evidence="4" id="KW-0479">Metal-binding</keyword>
<dbReference type="InterPro" id="IPR000092">
    <property type="entry name" value="Polyprenyl_synt"/>
</dbReference>
<keyword evidence="9" id="KW-1185">Reference proteome</keyword>
<dbReference type="GO" id="GO:0004659">
    <property type="term" value="F:prenyltransferase activity"/>
    <property type="evidence" value="ECO:0007669"/>
    <property type="project" value="InterPro"/>
</dbReference>
<dbReference type="Gene3D" id="1.10.600.10">
    <property type="entry name" value="Farnesyl Diphosphate Synthase"/>
    <property type="match status" value="1"/>
</dbReference>
<feature type="compositionally biased region" description="Pro residues" evidence="7">
    <location>
        <begin position="402"/>
        <end position="411"/>
    </location>
</feature>
<evidence type="ECO:0000256" key="6">
    <source>
        <dbReference type="RuleBase" id="RU004466"/>
    </source>
</evidence>
<sequence length="422" mass="44048">MGSIRAVRGLTTDSPHRPPAVARHEGVREPAGPCDASEVDADVAGAVGRELRALLADRLAGCHELDAVFAHDIAERVAGFTRRGGRRIRPRLMWWSLRACGGGNPAQVRATLGAAAALELVQTCALVQDDLMDRAPSRRGTPSLHTDVADQYAAATSQAAAHALGTSAAVLAGDLALVWADDALAGLLLDAGLPHDSARRLNGAWRALRTELAAGQYLDVQGQATSVRTVTHSIRAACLKSARYTVERPLELGAVLAGADPATTGTLCRAGRRAGLAFQLRDDLDDLFADPEVTGKPSGGDVREGKPTYPLAVARALATAAGDRYVLGLLERTVGRAGLTESELVEVREVITATGARELVEAKITRLTRQCLRELSTAALEPGAAARLCALLTEITGASGPLPEPSRPPAAVPAAARTEAGR</sequence>
<dbReference type="GO" id="GO:0008299">
    <property type="term" value="P:isoprenoid biosynthetic process"/>
    <property type="evidence" value="ECO:0007669"/>
    <property type="project" value="InterPro"/>
</dbReference>
<comment type="caution">
    <text evidence="8">The sequence shown here is derived from an EMBL/GenBank/DDBJ whole genome shotgun (WGS) entry which is preliminary data.</text>
</comment>
<feature type="compositionally biased region" description="Low complexity" evidence="7">
    <location>
        <begin position="412"/>
        <end position="422"/>
    </location>
</feature>